<evidence type="ECO:0000313" key="2">
    <source>
        <dbReference type="EMBL" id="MBR7678449.1"/>
    </source>
</evidence>
<comment type="caution">
    <text evidence="2">The sequence shown here is derived from an EMBL/GenBank/DDBJ whole genome shotgun (WGS) entry which is preliminary data.</text>
</comment>
<accession>A0A8T4J220</accession>
<dbReference type="Proteomes" id="UP000675554">
    <property type="component" value="Unassembled WGS sequence"/>
</dbReference>
<proteinExistence type="predicted"/>
<organism evidence="2 3">
    <name type="scientific">Streptomyces daliensis</name>
    <dbReference type="NCBI Taxonomy" id="299421"/>
    <lineage>
        <taxon>Bacteria</taxon>
        <taxon>Bacillati</taxon>
        <taxon>Actinomycetota</taxon>
        <taxon>Actinomycetes</taxon>
        <taxon>Kitasatosporales</taxon>
        <taxon>Streptomycetaceae</taxon>
        <taxon>Streptomyces</taxon>
    </lineage>
</organism>
<feature type="non-terminal residue" evidence="2">
    <location>
        <position position="62"/>
    </location>
</feature>
<reference evidence="2" key="1">
    <citation type="submission" date="2021-04" db="EMBL/GenBank/DDBJ databases">
        <title>Sequencing of actinobacteria type strains.</title>
        <authorList>
            <person name="Nguyen G.-S."/>
            <person name="Wentzel A."/>
        </authorList>
    </citation>
    <scope>NUCLEOTIDE SEQUENCE</scope>
    <source>
        <strain evidence="2">DSM 42095</strain>
    </source>
</reference>
<protein>
    <submittedName>
        <fullName evidence="2">Amino acid permease</fullName>
    </submittedName>
</protein>
<keyword evidence="1" id="KW-1133">Transmembrane helix</keyword>
<keyword evidence="3" id="KW-1185">Reference proteome</keyword>
<keyword evidence="1" id="KW-0472">Membrane</keyword>
<sequence length="62" mass="6785">MVPPSHKSRRAAPIDDDAKLRDLGYQPVLIRRMGPFGNFAISFSVISVLSGCMTLYGFGLIT</sequence>
<keyword evidence="1" id="KW-0812">Transmembrane</keyword>
<gene>
    <name evidence="2" type="ORF">KDA82_36885</name>
</gene>
<evidence type="ECO:0000256" key="1">
    <source>
        <dbReference type="SAM" id="Phobius"/>
    </source>
</evidence>
<dbReference type="EMBL" id="JAGSMN010001467">
    <property type="protein sequence ID" value="MBR7678449.1"/>
    <property type="molecule type" value="Genomic_DNA"/>
</dbReference>
<evidence type="ECO:0000313" key="3">
    <source>
        <dbReference type="Proteomes" id="UP000675554"/>
    </source>
</evidence>
<feature type="transmembrane region" description="Helical" evidence="1">
    <location>
        <begin position="39"/>
        <end position="61"/>
    </location>
</feature>
<dbReference type="AlphaFoldDB" id="A0A8T4J220"/>
<name>A0A8T4J220_9ACTN</name>